<dbReference type="EMBL" id="JACSEA010000004">
    <property type="protein sequence ID" value="KAF7402537.1"/>
    <property type="molecule type" value="Genomic_DNA"/>
</dbReference>
<organism evidence="1 2">
    <name type="scientific">Vespula vulgaris</name>
    <name type="common">Yellow jacket</name>
    <name type="synonym">Wasp</name>
    <dbReference type="NCBI Taxonomy" id="7454"/>
    <lineage>
        <taxon>Eukaryota</taxon>
        <taxon>Metazoa</taxon>
        <taxon>Ecdysozoa</taxon>
        <taxon>Arthropoda</taxon>
        <taxon>Hexapoda</taxon>
        <taxon>Insecta</taxon>
        <taxon>Pterygota</taxon>
        <taxon>Neoptera</taxon>
        <taxon>Endopterygota</taxon>
        <taxon>Hymenoptera</taxon>
        <taxon>Apocrita</taxon>
        <taxon>Aculeata</taxon>
        <taxon>Vespoidea</taxon>
        <taxon>Vespidae</taxon>
        <taxon>Vespinae</taxon>
        <taxon>Vespula</taxon>
    </lineage>
</organism>
<proteinExistence type="predicted"/>
<evidence type="ECO:0000313" key="2">
    <source>
        <dbReference type="Proteomes" id="UP000614350"/>
    </source>
</evidence>
<keyword evidence="2" id="KW-1185">Reference proteome</keyword>
<evidence type="ECO:0000313" key="1">
    <source>
        <dbReference type="EMBL" id="KAF7402537.1"/>
    </source>
</evidence>
<dbReference type="Proteomes" id="UP000614350">
    <property type="component" value="Unassembled WGS sequence"/>
</dbReference>
<comment type="caution">
    <text evidence="1">The sequence shown here is derived from an EMBL/GenBank/DDBJ whole genome shotgun (WGS) entry which is preliminary data.</text>
</comment>
<name>A0A834KAU8_VESVU</name>
<dbReference type="AlphaFoldDB" id="A0A834KAU8"/>
<gene>
    <name evidence="1" type="ORF">HZH66_004804</name>
</gene>
<accession>A0A834KAU8</accession>
<reference evidence="1" key="1">
    <citation type="journal article" date="2020" name="G3 (Bethesda)">
        <title>High-Quality Assemblies for Three Invasive Social Wasps from the &lt;i&gt;Vespula&lt;/i&gt; Genus.</title>
        <authorList>
            <person name="Harrop T.W.R."/>
            <person name="Guhlin J."/>
            <person name="McLaughlin G.M."/>
            <person name="Permina E."/>
            <person name="Stockwell P."/>
            <person name="Gilligan J."/>
            <person name="Le Lec M.F."/>
            <person name="Gruber M.A.M."/>
            <person name="Quinn O."/>
            <person name="Lovegrove M."/>
            <person name="Duncan E.J."/>
            <person name="Remnant E.J."/>
            <person name="Van Eeckhoven J."/>
            <person name="Graham B."/>
            <person name="Knapp R.A."/>
            <person name="Langford K.W."/>
            <person name="Kronenberg Z."/>
            <person name="Press M.O."/>
            <person name="Eacker S.M."/>
            <person name="Wilson-Rankin E.E."/>
            <person name="Purcell J."/>
            <person name="Lester P.J."/>
            <person name="Dearden P.K."/>
        </authorList>
    </citation>
    <scope>NUCLEOTIDE SEQUENCE</scope>
    <source>
        <strain evidence="1">Marl-1</strain>
    </source>
</reference>
<protein>
    <submittedName>
        <fullName evidence="1">Uncharacterized protein</fullName>
    </submittedName>
</protein>
<sequence length="113" mass="12706">MEFSNEPLWITYFGHSPHPVRGLIVSLASMYSTFPGAAGLNVTSDTRNLDASVEKFPFGYGTAELVASTLPLYRMVEPRVYTLPQSVTSDALSYYENENYGYSNYMILMQNEL</sequence>